<evidence type="ECO:0000313" key="2">
    <source>
        <dbReference type="Proteomes" id="UP000996601"/>
    </source>
</evidence>
<proteinExistence type="predicted"/>
<evidence type="ECO:0000313" key="1">
    <source>
        <dbReference type="EMBL" id="MCQ4631826.1"/>
    </source>
</evidence>
<reference evidence="1" key="1">
    <citation type="submission" date="2021-07" db="EMBL/GenBank/DDBJ databases">
        <title>Shinella sp. nov., a novel member of the genus Shinella from water.</title>
        <authorList>
            <person name="Deng Y."/>
        </authorList>
    </citation>
    <scope>NUCLEOTIDE SEQUENCE</scope>
    <source>
        <strain evidence="1">CPCC 100929</strain>
    </source>
</reference>
<gene>
    <name evidence="1" type="ORF">GB927_017385</name>
</gene>
<keyword evidence="2" id="KW-1185">Reference proteome</keyword>
<organism evidence="1 2">
    <name type="scientific">Shinella lacus</name>
    <dbReference type="NCBI Taxonomy" id="2654216"/>
    <lineage>
        <taxon>Bacteria</taxon>
        <taxon>Pseudomonadati</taxon>
        <taxon>Pseudomonadota</taxon>
        <taxon>Alphaproteobacteria</taxon>
        <taxon>Hyphomicrobiales</taxon>
        <taxon>Rhizobiaceae</taxon>
        <taxon>Shinella</taxon>
    </lineage>
</organism>
<dbReference type="EMBL" id="WHSB02000006">
    <property type="protein sequence ID" value="MCQ4631826.1"/>
    <property type="molecule type" value="Genomic_DNA"/>
</dbReference>
<protein>
    <submittedName>
        <fullName evidence="1">Uncharacterized protein</fullName>
    </submittedName>
</protein>
<sequence>MAFLLSGSAIHRPSMGFRAAPVIVHRQQGPGGGSNIRFPRRALCREVVAKAADPAKRLIGYGVNRSTIAFSQKAIDQSNECF</sequence>
<name>A0ABT1R9U7_9HYPH</name>
<accession>A0ABT1R9U7</accession>
<dbReference type="RefSeq" id="WP_256118461.1">
    <property type="nucleotide sequence ID" value="NZ_WHSB02000006.1"/>
</dbReference>
<dbReference type="Proteomes" id="UP000996601">
    <property type="component" value="Unassembled WGS sequence"/>
</dbReference>
<comment type="caution">
    <text evidence="1">The sequence shown here is derived from an EMBL/GenBank/DDBJ whole genome shotgun (WGS) entry which is preliminary data.</text>
</comment>